<name>A0A9D3Z7B7_DREPO</name>
<dbReference type="PANTHER" id="PTHR24028:SF316">
    <property type="entry name" value="NEURAL-CADHERIN-LIKE"/>
    <property type="match status" value="1"/>
</dbReference>
<evidence type="ECO:0000256" key="3">
    <source>
        <dbReference type="ARBA" id="ARBA00022989"/>
    </source>
</evidence>
<evidence type="ECO:0000256" key="4">
    <source>
        <dbReference type="ARBA" id="ARBA00023180"/>
    </source>
</evidence>
<feature type="domain" description="Cadherin" evidence="6">
    <location>
        <begin position="4"/>
        <end position="100"/>
    </location>
</feature>
<evidence type="ECO:0000259" key="6">
    <source>
        <dbReference type="PROSITE" id="PS50268"/>
    </source>
</evidence>
<keyword evidence="3" id="KW-1133">Transmembrane helix</keyword>
<keyword evidence="8" id="KW-1185">Reference proteome</keyword>
<dbReference type="GO" id="GO:0005509">
    <property type="term" value="F:calcium ion binding"/>
    <property type="evidence" value="ECO:0007669"/>
    <property type="project" value="UniProtKB-UniRule"/>
</dbReference>
<dbReference type="Proteomes" id="UP000828390">
    <property type="component" value="Unassembled WGS sequence"/>
</dbReference>
<dbReference type="PROSITE" id="PS50268">
    <property type="entry name" value="CADHERIN_2"/>
    <property type="match status" value="3"/>
</dbReference>
<dbReference type="InterPro" id="IPR015919">
    <property type="entry name" value="Cadherin-like_sf"/>
</dbReference>
<dbReference type="AlphaFoldDB" id="A0A9D3Z7B7"/>
<reference evidence="7" key="1">
    <citation type="journal article" date="2019" name="bioRxiv">
        <title>The Genome of the Zebra Mussel, Dreissena polymorpha: A Resource for Invasive Species Research.</title>
        <authorList>
            <person name="McCartney M.A."/>
            <person name="Auch B."/>
            <person name="Kono T."/>
            <person name="Mallez S."/>
            <person name="Zhang Y."/>
            <person name="Obille A."/>
            <person name="Becker A."/>
            <person name="Abrahante J.E."/>
            <person name="Garbe J."/>
            <person name="Badalamenti J.P."/>
            <person name="Herman A."/>
            <person name="Mangelson H."/>
            <person name="Liachko I."/>
            <person name="Sullivan S."/>
            <person name="Sone E.D."/>
            <person name="Koren S."/>
            <person name="Silverstein K.A.T."/>
            <person name="Beckman K.B."/>
            <person name="Gohl D.M."/>
        </authorList>
    </citation>
    <scope>NUCLEOTIDE SEQUENCE</scope>
    <source>
        <strain evidence="7">Duluth1</strain>
        <tissue evidence="7">Whole animal</tissue>
    </source>
</reference>
<keyword evidence="5" id="KW-0106">Calcium</keyword>
<evidence type="ECO:0000256" key="1">
    <source>
        <dbReference type="ARBA" id="ARBA00004167"/>
    </source>
</evidence>
<dbReference type="SUPFAM" id="SSF49313">
    <property type="entry name" value="Cadherin-like"/>
    <property type="match status" value="2"/>
</dbReference>
<organism evidence="7 8">
    <name type="scientific">Dreissena polymorpha</name>
    <name type="common">Zebra mussel</name>
    <name type="synonym">Mytilus polymorpha</name>
    <dbReference type="NCBI Taxonomy" id="45954"/>
    <lineage>
        <taxon>Eukaryota</taxon>
        <taxon>Metazoa</taxon>
        <taxon>Spiralia</taxon>
        <taxon>Lophotrochozoa</taxon>
        <taxon>Mollusca</taxon>
        <taxon>Bivalvia</taxon>
        <taxon>Autobranchia</taxon>
        <taxon>Heteroconchia</taxon>
        <taxon>Euheterodonta</taxon>
        <taxon>Imparidentia</taxon>
        <taxon>Neoheterodontei</taxon>
        <taxon>Myida</taxon>
        <taxon>Dreissenoidea</taxon>
        <taxon>Dreissenidae</taxon>
        <taxon>Dreissena</taxon>
    </lineage>
</organism>
<dbReference type="SMART" id="SM00112">
    <property type="entry name" value="CA"/>
    <property type="match status" value="2"/>
</dbReference>
<evidence type="ECO:0000256" key="5">
    <source>
        <dbReference type="PROSITE-ProRule" id="PRU00043"/>
    </source>
</evidence>
<dbReference type="GO" id="GO:0005886">
    <property type="term" value="C:plasma membrane"/>
    <property type="evidence" value="ECO:0007669"/>
    <property type="project" value="TreeGrafter"/>
</dbReference>
<dbReference type="Pfam" id="PF00028">
    <property type="entry name" value="Cadherin"/>
    <property type="match status" value="1"/>
</dbReference>
<keyword evidence="4" id="KW-0325">Glycoprotein</keyword>
<evidence type="ECO:0000313" key="7">
    <source>
        <dbReference type="EMBL" id="KAH3712076.1"/>
    </source>
</evidence>
<keyword evidence="3" id="KW-0472">Membrane</keyword>
<dbReference type="CDD" id="cd11304">
    <property type="entry name" value="Cadherin_repeat"/>
    <property type="match status" value="3"/>
</dbReference>
<evidence type="ECO:0000313" key="8">
    <source>
        <dbReference type="Proteomes" id="UP000828390"/>
    </source>
</evidence>
<feature type="domain" description="Cadherin" evidence="6">
    <location>
        <begin position="210"/>
        <end position="308"/>
    </location>
</feature>
<comment type="subcellular location">
    <subcellularLocation>
        <location evidence="1">Membrane</location>
        <topology evidence="1">Single-pass membrane protein</topology>
    </subcellularLocation>
</comment>
<comment type="caution">
    <text evidence="7">The sequence shown here is derived from an EMBL/GenBank/DDBJ whole genome shotgun (WGS) entry which is preliminary data.</text>
</comment>
<dbReference type="InterPro" id="IPR002126">
    <property type="entry name" value="Cadherin-like_dom"/>
</dbReference>
<dbReference type="PANTHER" id="PTHR24028">
    <property type="entry name" value="CADHERIN-87A"/>
    <property type="match status" value="1"/>
</dbReference>
<reference evidence="7" key="2">
    <citation type="submission" date="2020-11" db="EMBL/GenBank/DDBJ databases">
        <authorList>
            <person name="McCartney M.A."/>
            <person name="Auch B."/>
            <person name="Kono T."/>
            <person name="Mallez S."/>
            <person name="Becker A."/>
            <person name="Gohl D.M."/>
            <person name="Silverstein K.A.T."/>
            <person name="Koren S."/>
            <person name="Bechman K.B."/>
            <person name="Herman A."/>
            <person name="Abrahante J.E."/>
            <person name="Garbe J."/>
        </authorList>
    </citation>
    <scope>NUCLEOTIDE SEQUENCE</scope>
    <source>
        <strain evidence="7">Duluth1</strain>
        <tissue evidence="7">Whole animal</tissue>
    </source>
</reference>
<protein>
    <recommendedName>
        <fullName evidence="6">Cadherin domain-containing protein</fullName>
    </recommendedName>
</protein>
<keyword evidence="2" id="KW-0812">Transmembrane</keyword>
<accession>A0A9D3Z7B7</accession>
<dbReference type="GO" id="GO:0007156">
    <property type="term" value="P:homophilic cell adhesion via plasma membrane adhesion molecules"/>
    <property type="evidence" value="ECO:0007669"/>
    <property type="project" value="InterPro"/>
</dbReference>
<dbReference type="Gene3D" id="2.60.40.60">
    <property type="entry name" value="Cadherins"/>
    <property type="match status" value="3"/>
</dbReference>
<proteinExistence type="predicted"/>
<dbReference type="InterPro" id="IPR050174">
    <property type="entry name" value="Protocadherin/Cadherin-CA"/>
</dbReference>
<dbReference type="EMBL" id="JAIWYP010000014">
    <property type="protein sequence ID" value="KAH3712076.1"/>
    <property type="molecule type" value="Genomic_DNA"/>
</dbReference>
<gene>
    <name evidence="7" type="ORF">DPMN_071755</name>
</gene>
<evidence type="ECO:0000256" key="2">
    <source>
        <dbReference type="ARBA" id="ARBA00022692"/>
    </source>
</evidence>
<sequence>MWTENLPALTSIGRVIATDEDNEDTVDFVVLTNDVVIKNQQCIPTTKGVRCSGDLRAGVAYDFEEMSQISFELIATDSKGVQLRKNITLMIVDANDIPTALLLNNKNSSAVTVQENTRDQTLGVLSVTDRDKGQSYIFTIVEGYSAFYVSGNELRVTSAANLDFEEQSFYTIYVNVTDNGVPTQTFQQRYEIRISDVNEAPTGLHLNISEVPENTKPNHCIGEFMVTDPDNKFTKQQAFTFKLLDANVSQFYIESNLLKDEDVGDKHKYQILTNWEFFTTVGNKLIVKAGLDYETKRSYNVTVRSTDNINEAPFGIDLRGKLSVKENSPEGAVVGTLFTHDSEDYQTYTYTILGVQYG</sequence>
<feature type="domain" description="Cadherin" evidence="6">
    <location>
        <begin position="105"/>
        <end position="203"/>
    </location>
</feature>